<dbReference type="Gene3D" id="3.90.25.10">
    <property type="entry name" value="UDP-galactose 4-epimerase, domain 1"/>
    <property type="match status" value="1"/>
</dbReference>
<feature type="active site" description="Proton donor/acceptor" evidence="5">
    <location>
        <position position="133"/>
    </location>
</feature>
<keyword evidence="5" id="KW-0511">Multifunctional enzyme</keyword>
<dbReference type="PANTHER" id="PTHR43238:SF1">
    <property type="entry name" value="GDP-L-FUCOSE SYNTHASE"/>
    <property type="match status" value="1"/>
</dbReference>
<dbReference type="InterPro" id="IPR036291">
    <property type="entry name" value="NAD(P)-bd_dom_sf"/>
</dbReference>
<comment type="similarity">
    <text evidence="1 5">Belongs to the NAD(P)-dependent epimerase/dehydratase family. Fucose synthase subfamily.</text>
</comment>
<dbReference type="Proteomes" id="UP000777774">
    <property type="component" value="Unassembled WGS sequence"/>
</dbReference>
<dbReference type="EC" id="1.1.1.271" evidence="5"/>
<dbReference type="PANTHER" id="PTHR43238">
    <property type="entry name" value="GDP-L-FUCOSE SYNTHASE"/>
    <property type="match status" value="1"/>
</dbReference>
<keyword evidence="8" id="KW-1185">Reference proteome</keyword>
<keyword evidence="2 5" id="KW-0521">NADP</keyword>
<comment type="caution">
    <text evidence="7">The sequence shown here is derived from an EMBL/GenBank/DDBJ whole genome shotgun (WGS) entry which is preliminary data.</text>
</comment>
<feature type="binding site" evidence="5">
    <location>
        <begin position="160"/>
        <end position="163"/>
    </location>
    <ligand>
        <name>NADP(+)</name>
        <dbReference type="ChEBI" id="CHEBI:58349"/>
    </ligand>
</feature>
<dbReference type="InterPro" id="IPR028614">
    <property type="entry name" value="GDP_fucose/colitose_synth"/>
</dbReference>
<sequence>MTRRVYVAGHRGLVGSALGRALRRRGDASVHGTERVDLRDRERTFAALAAARPDVVVLTAGRVGGLGANLAQPVEFLDDNLLIQSNVLAASLAAGVERLLFVGSANAYPADAPQPITEAALGTAALDPSTRSYGLAKLVGTTLCDAYSAQHGVTYHSVMPCNLYGPGDRFDLRTAHVVAATLRRFGDAVESGAREVVVWGSGNQRRQLLLADDLAEACLLLLDQEQPPPVVNAGPRGDTAIREVAELAAGIVGFDGAITFDTAKPEGVLRRELDTTLLHDLGWSPRHSLEDGMRSTWQWYVEQERRNPVTETPA</sequence>
<evidence type="ECO:0000313" key="7">
    <source>
        <dbReference type="EMBL" id="NKY39007.1"/>
    </source>
</evidence>
<dbReference type="SUPFAM" id="SSF51735">
    <property type="entry name" value="NAD(P)-binding Rossmann-fold domains"/>
    <property type="match status" value="1"/>
</dbReference>
<keyword evidence="3 5" id="KW-0560">Oxidoreductase</keyword>
<comment type="caution">
    <text evidence="5">Lacks conserved residue(s) required for the propagation of feature annotation.</text>
</comment>
<organism evidence="7 8">
    <name type="scientific">Cellulomonas septica</name>
    <dbReference type="NCBI Taxonomy" id="285080"/>
    <lineage>
        <taxon>Bacteria</taxon>
        <taxon>Bacillati</taxon>
        <taxon>Actinomycetota</taxon>
        <taxon>Actinomycetes</taxon>
        <taxon>Micrococcales</taxon>
        <taxon>Cellulomonadaceae</taxon>
        <taxon>Cellulomonas</taxon>
    </lineage>
</organism>
<evidence type="ECO:0000256" key="3">
    <source>
        <dbReference type="ARBA" id="ARBA00023002"/>
    </source>
</evidence>
<gene>
    <name evidence="5" type="primary">fcl</name>
    <name evidence="7" type="ORF">HGA02_05505</name>
</gene>
<keyword evidence="4 5" id="KW-0413">Isomerase</keyword>
<feature type="binding site" evidence="5">
    <location>
        <position position="206"/>
    </location>
    <ligand>
        <name>substrate</name>
    </ligand>
</feature>
<evidence type="ECO:0000256" key="1">
    <source>
        <dbReference type="ARBA" id="ARBA00005959"/>
    </source>
</evidence>
<dbReference type="CDD" id="cd05239">
    <property type="entry name" value="GDP_FS_SDR_e"/>
    <property type="match status" value="1"/>
</dbReference>
<evidence type="ECO:0000256" key="4">
    <source>
        <dbReference type="ARBA" id="ARBA00023235"/>
    </source>
</evidence>
<accession>A0ABX1JZ57</accession>
<feature type="binding site" evidence="5">
    <location>
        <position position="199"/>
    </location>
    <ligand>
        <name>substrate</name>
    </ligand>
</feature>
<dbReference type="InterPro" id="IPR001509">
    <property type="entry name" value="Epimerase_deHydtase"/>
</dbReference>
<evidence type="ECO:0000256" key="2">
    <source>
        <dbReference type="ARBA" id="ARBA00022857"/>
    </source>
</evidence>
<feature type="binding site" evidence="5">
    <location>
        <begin position="9"/>
        <end position="15"/>
    </location>
    <ligand>
        <name>NADP(+)</name>
        <dbReference type="ChEBI" id="CHEBI:58349"/>
    </ligand>
</feature>
<feature type="site" description="Important for catalytic activity" evidence="5">
    <location>
        <position position="104"/>
    </location>
</feature>
<name>A0ABX1JZ57_9CELL</name>
<feature type="binding site" evidence="5">
    <location>
        <position position="137"/>
    </location>
    <ligand>
        <name>NADP(+)</name>
        <dbReference type="ChEBI" id="CHEBI:58349"/>
    </ligand>
</feature>
<dbReference type="Pfam" id="PF01370">
    <property type="entry name" value="Epimerase"/>
    <property type="match status" value="1"/>
</dbReference>
<reference evidence="7 8" key="1">
    <citation type="submission" date="2020-04" db="EMBL/GenBank/DDBJ databases">
        <title>MicrobeNet Type strains.</title>
        <authorList>
            <person name="Nicholson A.C."/>
        </authorList>
    </citation>
    <scope>NUCLEOTIDE SEQUENCE [LARGE SCALE GENOMIC DNA]</scope>
    <source>
        <strain evidence="7 8">ATCC BAA-787</strain>
    </source>
</reference>
<evidence type="ECO:0000259" key="6">
    <source>
        <dbReference type="Pfam" id="PF01370"/>
    </source>
</evidence>
<dbReference type="RefSeq" id="WP_168678154.1">
    <property type="nucleotide sequence ID" value="NZ_JAAXOY010000087.1"/>
</dbReference>
<protein>
    <recommendedName>
        <fullName evidence="5">GDP-L-fucose synthase</fullName>
        <ecNumber evidence="5">1.1.1.271</ecNumber>
    </recommendedName>
    <alternativeName>
        <fullName evidence="5">GDP-4-keto-6-deoxy-D-mannose-3,5-epimerase-4-reductase</fullName>
    </alternativeName>
</protein>
<dbReference type="HAMAP" id="MF_00956">
    <property type="entry name" value="GDP_fucose_synth"/>
    <property type="match status" value="1"/>
</dbReference>
<feature type="binding site" evidence="5">
    <location>
        <position position="266"/>
    </location>
    <ligand>
        <name>substrate</name>
    </ligand>
</feature>
<dbReference type="Gene3D" id="3.40.50.720">
    <property type="entry name" value="NAD(P)-binding Rossmann-like Domain"/>
    <property type="match status" value="1"/>
</dbReference>
<evidence type="ECO:0000256" key="5">
    <source>
        <dbReference type="HAMAP-Rule" id="MF_00956"/>
    </source>
</evidence>
<evidence type="ECO:0000313" key="8">
    <source>
        <dbReference type="Proteomes" id="UP000777774"/>
    </source>
</evidence>
<dbReference type="EMBL" id="JAAXOY010000087">
    <property type="protein sequence ID" value="NKY39007.1"/>
    <property type="molecule type" value="Genomic_DNA"/>
</dbReference>
<comment type="function">
    <text evidence="5">Catalyzes the two-step NADP-dependent conversion of GDP-4-dehydro-6-deoxy-D-mannose to GDP-fucose, involving an epimerase and a reductase reaction.</text>
</comment>
<feature type="domain" description="NAD-dependent epimerase/dehydratase" evidence="6">
    <location>
        <begin position="5"/>
        <end position="234"/>
    </location>
</feature>
<comment type="pathway">
    <text evidence="5">Nucleotide-sugar biosynthesis; GDP-L-fucose biosynthesis via de novo pathway; GDP-L-fucose from GDP-alpha-D-mannose: step 2/2.</text>
</comment>
<feature type="binding site" evidence="5">
    <location>
        <position position="176"/>
    </location>
    <ligand>
        <name>NADP(+)</name>
        <dbReference type="ChEBI" id="CHEBI:58349"/>
    </ligand>
</feature>
<proteinExistence type="inferred from homology"/>
<comment type="catalytic activity">
    <reaction evidence="5">
        <text>GDP-beta-L-fucose + NADP(+) = GDP-4-dehydro-alpha-D-rhamnose + NADPH + H(+)</text>
        <dbReference type="Rhea" id="RHEA:18885"/>
        <dbReference type="ChEBI" id="CHEBI:15378"/>
        <dbReference type="ChEBI" id="CHEBI:57273"/>
        <dbReference type="ChEBI" id="CHEBI:57783"/>
        <dbReference type="ChEBI" id="CHEBI:57964"/>
        <dbReference type="ChEBI" id="CHEBI:58349"/>
        <dbReference type="EC" id="1.1.1.271"/>
    </reaction>
</comment>
<feature type="binding site" evidence="5">
    <location>
        <position position="184"/>
    </location>
    <ligand>
        <name>substrate</name>
    </ligand>
</feature>